<evidence type="ECO:0000313" key="1">
    <source>
        <dbReference type="EMBL" id="AIZ03783.1"/>
    </source>
</evidence>
<proteinExistence type="predicted"/>
<sequence length="73" mass="8584">MLNIYVSYKCKKCGKEFVLLVEEVQSSDKKNIYLVCPYCSSKKVAKQNITDNLRACMRERSYRRKRGSIIEVK</sequence>
<accession>A0A0A7HFV1</accession>
<gene>
    <name evidence="1" type="ORF">CTB_34910</name>
</gene>
<dbReference type="Gene3D" id="2.20.28.30">
    <property type="entry name" value="RNA polymerase ii, chain L"/>
    <property type="match status" value="1"/>
</dbReference>
<protein>
    <submittedName>
        <fullName evidence="1">Zn-finger containing protein</fullName>
    </submittedName>
</protein>
<dbReference type="EMBL" id="KM108136">
    <property type="protein sequence ID" value="AIZ03783.1"/>
    <property type="molecule type" value="Genomic_DNA"/>
</dbReference>
<dbReference type="AlphaFoldDB" id="A0A0A7HFV1"/>
<dbReference type="RefSeq" id="WP_217819991.1">
    <property type="nucleotide sequence ID" value="NZ_JAHHVA010000032.1"/>
</dbReference>
<reference evidence="1" key="1">
    <citation type="submission" date="2014-07" db="EMBL/GenBank/DDBJ databases">
        <title>Clostridium tyrobutyricum BAS7.</title>
        <authorList>
            <person name="Kim S."/>
            <person name="Choi O."/>
            <person name="Woo H.M."/>
            <person name="Sang B.-I."/>
            <person name="Um Y."/>
        </authorList>
    </citation>
    <scope>NUCLEOTIDE SEQUENCE</scope>
    <source>
        <strain evidence="1">BAS7</strain>
    </source>
</reference>
<organism evidence="1">
    <name type="scientific">Clostridium tyrobutyricum</name>
    <dbReference type="NCBI Taxonomy" id="1519"/>
    <lineage>
        <taxon>Bacteria</taxon>
        <taxon>Bacillati</taxon>
        <taxon>Bacillota</taxon>
        <taxon>Clostridia</taxon>
        <taxon>Eubacteriales</taxon>
        <taxon>Clostridiaceae</taxon>
        <taxon>Clostridium</taxon>
    </lineage>
</organism>
<name>A0A0A7HFV1_CLOTY</name>